<organism evidence="1 2">
    <name type="scientific">Desulfosporosinus acididurans</name>
    <dbReference type="NCBI Taxonomy" id="476652"/>
    <lineage>
        <taxon>Bacteria</taxon>
        <taxon>Bacillati</taxon>
        <taxon>Bacillota</taxon>
        <taxon>Clostridia</taxon>
        <taxon>Eubacteriales</taxon>
        <taxon>Desulfitobacteriaceae</taxon>
        <taxon>Desulfosporosinus</taxon>
    </lineage>
</organism>
<protein>
    <submittedName>
        <fullName evidence="1">Uncharacterized protein</fullName>
    </submittedName>
</protein>
<accession>A0A0J1FXT8</accession>
<dbReference type="AlphaFoldDB" id="A0A0J1FXT8"/>
<name>A0A0J1FXT8_9FIRM</name>
<dbReference type="PATRIC" id="fig|476652.3.peg.231"/>
<comment type="caution">
    <text evidence="1">The sequence shown here is derived from an EMBL/GenBank/DDBJ whole genome shotgun (WGS) entry which is preliminary data.</text>
</comment>
<dbReference type="RefSeq" id="WP_053006242.1">
    <property type="nucleotide sequence ID" value="NZ_LDZY01000001.1"/>
</dbReference>
<evidence type="ECO:0000313" key="2">
    <source>
        <dbReference type="Proteomes" id="UP000036356"/>
    </source>
</evidence>
<sequence length="247" mass="28744">MFDKLAKLFIGDRPAGTSAKKKEEIFLIDFISKRSSGETIEKAIVNFPLDSLAIIINGEEKPFDAYYVRNEGLSSDELYFRIATPKYKFWILPKDLSRFMKIAEKKRAMQIENRKKQNKEFNANLNTPVNYDSITDEIYKCFITGKSGTNEICTPEKFEEIESQISAICKSKNGRYYKSKSKSAKYAIIFSPYSRLNSNIGRLREEGYKVTTLERALQHFGLYHLLDYELMVQKEKEAIDYLKSRYC</sequence>
<dbReference type="EMBL" id="LDZY01000001">
    <property type="protein sequence ID" value="KLU67828.1"/>
    <property type="molecule type" value="Genomic_DNA"/>
</dbReference>
<evidence type="ECO:0000313" key="1">
    <source>
        <dbReference type="EMBL" id="KLU67828.1"/>
    </source>
</evidence>
<proteinExistence type="predicted"/>
<reference evidence="1 2" key="1">
    <citation type="submission" date="2015-06" db="EMBL/GenBank/DDBJ databases">
        <title>Draft genome of the moderately acidophilic sulfate reducer Candidatus Desulfosporosinus acididurans strain M1.</title>
        <authorList>
            <person name="Poehlein A."/>
            <person name="Petzsch P."/>
            <person name="Johnson B.D."/>
            <person name="Schloemann M."/>
            <person name="Daniel R."/>
            <person name="Muehling M."/>
        </authorList>
    </citation>
    <scope>NUCLEOTIDE SEQUENCE [LARGE SCALE GENOMIC DNA]</scope>
    <source>
        <strain evidence="1 2">M1</strain>
    </source>
</reference>
<dbReference type="Proteomes" id="UP000036356">
    <property type="component" value="Unassembled WGS sequence"/>
</dbReference>
<gene>
    <name evidence="1" type="ORF">DEAC_c02350</name>
</gene>
<keyword evidence="2" id="KW-1185">Reference proteome</keyword>